<name>A0AAW0T2U5_SCYPA</name>
<feature type="region of interest" description="Disordered" evidence="1">
    <location>
        <begin position="280"/>
        <end position="317"/>
    </location>
</feature>
<evidence type="ECO:0000256" key="1">
    <source>
        <dbReference type="SAM" id="MobiDB-lite"/>
    </source>
</evidence>
<dbReference type="GO" id="GO:0071209">
    <property type="term" value="F:U7 snRNA binding"/>
    <property type="evidence" value="ECO:0007669"/>
    <property type="project" value="InterPro"/>
</dbReference>
<reference evidence="3 4" key="1">
    <citation type="submission" date="2023-03" db="EMBL/GenBank/DDBJ databases">
        <title>High-quality genome of Scylla paramamosain provides insights in environmental adaptation.</title>
        <authorList>
            <person name="Zhang L."/>
        </authorList>
    </citation>
    <scope>NUCLEOTIDE SEQUENCE [LARGE SCALE GENOMIC DNA]</scope>
    <source>
        <strain evidence="3">LZ_2023a</strain>
        <tissue evidence="3">Muscle</tissue>
    </source>
</reference>
<keyword evidence="4" id="KW-1185">Reference proteome</keyword>
<feature type="region of interest" description="Disordered" evidence="1">
    <location>
        <begin position="336"/>
        <end position="391"/>
    </location>
</feature>
<organism evidence="3 4">
    <name type="scientific">Scylla paramamosain</name>
    <name type="common">Mud crab</name>
    <dbReference type="NCBI Taxonomy" id="85552"/>
    <lineage>
        <taxon>Eukaryota</taxon>
        <taxon>Metazoa</taxon>
        <taxon>Ecdysozoa</taxon>
        <taxon>Arthropoda</taxon>
        <taxon>Crustacea</taxon>
        <taxon>Multicrustacea</taxon>
        <taxon>Malacostraca</taxon>
        <taxon>Eumalacostraca</taxon>
        <taxon>Eucarida</taxon>
        <taxon>Decapoda</taxon>
        <taxon>Pleocyemata</taxon>
        <taxon>Brachyura</taxon>
        <taxon>Eubrachyura</taxon>
        <taxon>Portunoidea</taxon>
        <taxon>Portunidae</taxon>
        <taxon>Portuninae</taxon>
        <taxon>Scylla</taxon>
    </lineage>
</organism>
<evidence type="ECO:0000313" key="3">
    <source>
        <dbReference type="EMBL" id="KAK8381964.1"/>
    </source>
</evidence>
<sequence>MCSGFGCLNNGDKRTGRKRRSHQSSAVVKLATPPDTFICIIISSPNKRLVLPCTSRKRGSIVRLRGLTERDILPFKSRAIRFSRRPAGRRHLSVNMASQDEELDFKSGKFNPTRALSSPDVQLPDPEAPEFEDLYKLRDTVHGQNFNVVRELPGVPGPGGIPRPMVRQPPVERRFTAEQGLIRGKGPKRMRNVITRMEEMKGPLALLTHCRDNSVRVKVYTRNHSEVRGVLTGYVVAFDKHWNLALRDVDEVFQKRLRCKAPAFGDVSGYVQVGDLSIRDSLDNTDTSSDEELTGGRGAVGAVGGGARGRGGGRREEKRRVIGGYEAMEAVARKSVQVSRNPGTSEAQDARRLALGSGSERREEGKEGKVEEEEEQNEMKKRVRKRKKREIRKRHVNQLFVRGENVVLISVMKP</sequence>
<dbReference type="AlphaFoldDB" id="A0AAW0T2U5"/>
<accession>A0AAW0T2U5</accession>
<dbReference type="EMBL" id="JARAKH010000039">
    <property type="protein sequence ID" value="KAK8381964.1"/>
    <property type="molecule type" value="Genomic_DNA"/>
</dbReference>
<comment type="caution">
    <text evidence="3">The sequence shown here is derived from an EMBL/GenBank/DDBJ whole genome shotgun (WGS) entry which is preliminary data.</text>
</comment>
<protein>
    <recommendedName>
        <fullName evidence="2">Sm domain-containing protein</fullName>
    </recommendedName>
</protein>
<dbReference type="PANTHER" id="PTHR21415">
    <property type="entry name" value="U7 SNRNA-ASSOCIATED SM-LIKE PROTEIN LSM11"/>
    <property type="match status" value="1"/>
</dbReference>
<dbReference type="InterPro" id="IPR039267">
    <property type="entry name" value="Lsm11"/>
</dbReference>
<evidence type="ECO:0000313" key="4">
    <source>
        <dbReference type="Proteomes" id="UP001487740"/>
    </source>
</evidence>
<dbReference type="PANTHER" id="PTHR21415:SF1">
    <property type="entry name" value="U7 SNRNA-ASSOCIATED SM-LIKE PROTEIN LSM11"/>
    <property type="match status" value="1"/>
</dbReference>
<feature type="compositionally biased region" description="Polar residues" evidence="1">
    <location>
        <begin position="336"/>
        <end position="347"/>
    </location>
</feature>
<evidence type="ECO:0000259" key="2">
    <source>
        <dbReference type="SMART" id="SM00651"/>
    </source>
</evidence>
<proteinExistence type="predicted"/>
<dbReference type="SUPFAM" id="SSF50182">
    <property type="entry name" value="Sm-like ribonucleoproteins"/>
    <property type="match status" value="1"/>
</dbReference>
<feature type="compositionally biased region" description="Gly residues" evidence="1">
    <location>
        <begin position="295"/>
        <end position="310"/>
    </location>
</feature>
<dbReference type="InterPro" id="IPR001163">
    <property type="entry name" value="Sm_dom_euk/arc"/>
</dbReference>
<dbReference type="Proteomes" id="UP001487740">
    <property type="component" value="Unassembled WGS sequence"/>
</dbReference>
<dbReference type="GO" id="GO:0006398">
    <property type="term" value="P:mRNA 3'-end processing by stem-loop binding and cleavage"/>
    <property type="evidence" value="ECO:0007669"/>
    <property type="project" value="TreeGrafter"/>
</dbReference>
<gene>
    <name evidence="3" type="ORF">O3P69_015164</name>
</gene>
<dbReference type="SMART" id="SM00651">
    <property type="entry name" value="Sm"/>
    <property type="match status" value="1"/>
</dbReference>
<dbReference type="GO" id="GO:0005683">
    <property type="term" value="C:U7 snRNP"/>
    <property type="evidence" value="ECO:0007669"/>
    <property type="project" value="TreeGrafter"/>
</dbReference>
<feature type="compositionally biased region" description="Basic and acidic residues" evidence="1">
    <location>
        <begin position="359"/>
        <end position="369"/>
    </location>
</feature>
<dbReference type="Gene3D" id="2.30.30.100">
    <property type="match status" value="2"/>
</dbReference>
<feature type="compositionally biased region" description="Basic residues" evidence="1">
    <location>
        <begin position="381"/>
        <end position="391"/>
    </location>
</feature>
<dbReference type="InterPro" id="IPR010920">
    <property type="entry name" value="LSM_dom_sf"/>
</dbReference>
<feature type="domain" description="Sm" evidence="2">
    <location>
        <begin position="205"/>
        <end position="411"/>
    </location>
</feature>